<dbReference type="SUPFAM" id="SSF51445">
    <property type="entry name" value="(Trans)glycosidases"/>
    <property type="match status" value="1"/>
</dbReference>
<dbReference type="OrthoDB" id="9800974at2"/>
<dbReference type="EMBL" id="QEKH01000001">
    <property type="protein sequence ID" value="PVY45960.1"/>
    <property type="molecule type" value="Genomic_DNA"/>
</dbReference>
<evidence type="ECO:0000256" key="4">
    <source>
        <dbReference type="SAM" id="SignalP"/>
    </source>
</evidence>
<keyword evidence="2 6" id="KW-0378">Hydrolase</keyword>
<dbReference type="GeneID" id="78293691"/>
<evidence type="ECO:0000259" key="5">
    <source>
        <dbReference type="Pfam" id="PF01229"/>
    </source>
</evidence>
<comment type="caution">
    <text evidence="6">The sequence shown here is derived from an EMBL/GenBank/DDBJ whole genome shotgun (WGS) entry which is preliminary data.</text>
</comment>
<feature type="chain" id="PRO_5015570496" evidence="4">
    <location>
        <begin position="20"/>
        <end position="821"/>
    </location>
</feature>
<accession>A0A2U1BBB9</accession>
<comment type="similarity">
    <text evidence="1">Belongs to the glycosyl hydrolase 39 family.</text>
</comment>
<dbReference type="PANTHER" id="PTHR12631:SF10">
    <property type="entry name" value="BETA-XYLOSIDASE-LIKE PROTEIN-RELATED"/>
    <property type="match status" value="1"/>
</dbReference>
<evidence type="ECO:0000256" key="3">
    <source>
        <dbReference type="ARBA" id="ARBA00023295"/>
    </source>
</evidence>
<dbReference type="Gene3D" id="3.20.20.80">
    <property type="entry name" value="Glycosidases"/>
    <property type="match status" value="1"/>
</dbReference>
<gene>
    <name evidence="6" type="ORF">C8D82_101157</name>
</gene>
<dbReference type="SUPFAM" id="SSF49785">
    <property type="entry name" value="Galactose-binding domain-like"/>
    <property type="match status" value="1"/>
</dbReference>
<reference evidence="6 7" key="1">
    <citation type="submission" date="2018-04" db="EMBL/GenBank/DDBJ databases">
        <title>Genomic Encyclopedia of Type Strains, Phase IV (KMG-IV): sequencing the most valuable type-strain genomes for metagenomic binning, comparative biology and taxonomic classification.</title>
        <authorList>
            <person name="Goeker M."/>
        </authorList>
    </citation>
    <scope>NUCLEOTIDE SEQUENCE [LARGE SCALE GENOMIC DNA]</scope>
    <source>
        <strain evidence="6 7">DSM 14823</strain>
    </source>
</reference>
<organism evidence="6 7">
    <name type="scientific">Victivallis vadensis</name>
    <dbReference type="NCBI Taxonomy" id="172901"/>
    <lineage>
        <taxon>Bacteria</taxon>
        <taxon>Pseudomonadati</taxon>
        <taxon>Lentisphaerota</taxon>
        <taxon>Lentisphaeria</taxon>
        <taxon>Victivallales</taxon>
        <taxon>Victivallaceae</taxon>
        <taxon>Victivallis</taxon>
    </lineage>
</organism>
<dbReference type="AlphaFoldDB" id="A0A2U1BBB9"/>
<dbReference type="Gene3D" id="2.60.120.260">
    <property type="entry name" value="Galactose-binding domain-like"/>
    <property type="match status" value="2"/>
</dbReference>
<feature type="signal peptide" evidence="4">
    <location>
        <begin position="1"/>
        <end position="19"/>
    </location>
</feature>
<evidence type="ECO:0000313" key="7">
    <source>
        <dbReference type="Proteomes" id="UP000245959"/>
    </source>
</evidence>
<dbReference type="InterPro" id="IPR008979">
    <property type="entry name" value="Galactose-bd-like_sf"/>
</dbReference>
<protein>
    <submittedName>
        <fullName evidence="6">Glycosyl hydrolase family 39</fullName>
    </submittedName>
</protein>
<dbReference type="PANTHER" id="PTHR12631">
    <property type="entry name" value="ALPHA-L-IDURONIDASE"/>
    <property type="match status" value="1"/>
</dbReference>
<evidence type="ECO:0000256" key="1">
    <source>
        <dbReference type="ARBA" id="ARBA00008875"/>
    </source>
</evidence>
<dbReference type="InterPro" id="IPR051923">
    <property type="entry name" value="Glycosyl_Hydrolase_39"/>
</dbReference>
<dbReference type="Proteomes" id="UP000245959">
    <property type="component" value="Unassembled WGS sequence"/>
</dbReference>
<dbReference type="GO" id="GO:0004553">
    <property type="term" value="F:hydrolase activity, hydrolyzing O-glycosyl compounds"/>
    <property type="evidence" value="ECO:0007669"/>
    <property type="project" value="TreeGrafter"/>
</dbReference>
<dbReference type="Pfam" id="PF01229">
    <property type="entry name" value="Glyco_hydro_39"/>
    <property type="match status" value="1"/>
</dbReference>
<keyword evidence="4" id="KW-0732">Signal</keyword>
<dbReference type="RefSeq" id="WP_116882352.1">
    <property type="nucleotide sequence ID" value="NZ_CABMMC010000017.1"/>
</dbReference>
<proteinExistence type="inferred from homology"/>
<keyword evidence="7" id="KW-1185">Reference proteome</keyword>
<feature type="domain" description="Glycosyl hydrolases family 39 N-terminal catalytic" evidence="5">
    <location>
        <begin position="529"/>
        <end position="649"/>
    </location>
</feature>
<dbReference type="InterPro" id="IPR049166">
    <property type="entry name" value="GH39_cat"/>
</dbReference>
<sequence length="821" mass="91395">MNKFPFLPLLLAAGGLLPAAQLVNPAFETEQGWEKWRDGKQTERRLSEHGRNNSRCAFISAPAGEKGAYLQRIKNPQPGDYTLTCWYRTSLGKQCARLEVTGKRDGKAVFSRSAALPGSQDWNTGSLAFQLPAGITELIVTLFVANGKAWFDDLALQAAPPAASPVELPLEGIWKFHPGDLAGAAAPEFDDSGWDNIKVPALWEKEGYPELEGFAWYRRRIELPPALRGRNLVLIAGGISKADETFFDGVKIGSTGQFSPKFKGDTFGMRRYLIPARLTGGAAHTVAVRVHDGASRQSGGIWIAPVRLRPAEVREFRRVTLDTGKTANLFAPGEPVTLKLSADDLSGARLDRPELRGTVRRYDRTVAAEFRLKLPQPAGHAEAVETLPPLPEGFYTLETELTSSDGLTARHGFTFGVLPEQPEPAEPRFGLAGHLNRLDDDELVRTLAVARRIGIGTFRTGFLWKDAEPEPGRWNWSRFDRTVKALRDSGMELTATLAGTPDWASTDPLGRRGLPRKAGRMPQLDRWQEYARRIAQRYAGNGISWELWNEPNLKSYWKPAPESHQYFQLQQAGYRGVKAGDPNATVLTAGFSPFRFVEPDATAELFLDDLYEYAGQEKVFDRIAYHPYPVMRKAITNASLEQQFTEMMRRLRAVRDRRGDRSGFRLTELGAPNLPRTVDERRQAEILTLLLTLCAADPGIERVHWYNFQNDGDNPDYAEHNFGLVHHDLSPKPALFAFRHLLRMLSRADYQERIEENGIVFHRFTAGGAPLLVAWSDTPTNWTLPPGVAAVTGVTGEPLHPADGRLTIGTAPVYLQFTKGN</sequence>
<keyword evidence="3" id="KW-0326">Glycosidase</keyword>
<dbReference type="InterPro" id="IPR017853">
    <property type="entry name" value="GH"/>
</dbReference>
<name>A0A2U1BBB9_9BACT</name>
<evidence type="ECO:0000256" key="2">
    <source>
        <dbReference type="ARBA" id="ARBA00022801"/>
    </source>
</evidence>
<evidence type="ECO:0000313" key="6">
    <source>
        <dbReference type="EMBL" id="PVY45960.1"/>
    </source>
</evidence>